<evidence type="ECO:0000313" key="1">
    <source>
        <dbReference type="EMBL" id="ADB50625.1"/>
    </source>
</evidence>
<dbReference type="InterPro" id="IPR009078">
    <property type="entry name" value="Ferritin-like_SF"/>
</dbReference>
<dbReference type="Pfam" id="PF05138">
    <property type="entry name" value="PaaA_PaaC"/>
    <property type="match status" value="1"/>
</dbReference>
<reference evidence="1 2" key="1">
    <citation type="journal article" date="2010" name="Stand. Genomic Sci.">
        <title>Complete genome sequence of Conexibacter woesei type strain (ID131577).</title>
        <authorList>
            <person name="Pukall R."/>
            <person name="Lapidus A."/>
            <person name="Glavina Del Rio T."/>
            <person name="Copeland A."/>
            <person name="Tice H."/>
            <person name="Cheng J.-F."/>
            <person name="Lucas S."/>
            <person name="Chen F."/>
            <person name="Nolan M."/>
            <person name="Bruce D."/>
            <person name="Goodwin L."/>
            <person name="Pitluck S."/>
            <person name="Mavromatis K."/>
            <person name="Ivanova N."/>
            <person name="Ovchinnikova G."/>
            <person name="Pati A."/>
            <person name="Chen A."/>
            <person name="Palaniappan K."/>
            <person name="Land M."/>
            <person name="Hauser L."/>
            <person name="Chang Y.-J."/>
            <person name="Jeffries C.D."/>
            <person name="Chain P."/>
            <person name="Meincke L."/>
            <person name="Sims D."/>
            <person name="Brettin T."/>
            <person name="Detter J.C."/>
            <person name="Rohde M."/>
            <person name="Goeker M."/>
            <person name="Bristow J."/>
            <person name="Eisen J.A."/>
            <person name="Markowitz V."/>
            <person name="Kyrpides N.C."/>
            <person name="Klenk H.-P."/>
            <person name="Hugenholtz P."/>
        </authorList>
    </citation>
    <scope>NUCLEOTIDE SEQUENCE [LARGE SCALE GENOMIC DNA]</scope>
    <source>
        <strain evidence="2">DSM 14684 / CIP 108061 / JCM 11494 / NBRC 100937 / ID131577</strain>
    </source>
</reference>
<dbReference type="SUPFAM" id="SSF47240">
    <property type="entry name" value="Ferritin-like"/>
    <property type="match status" value="1"/>
</dbReference>
<accession>D3F5F8</accession>
<organism evidence="1 2">
    <name type="scientific">Conexibacter woesei (strain DSM 14684 / CCUG 47730 / CIP 108061 / JCM 11494 / NBRC 100937 / ID131577)</name>
    <dbReference type="NCBI Taxonomy" id="469383"/>
    <lineage>
        <taxon>Bacteria</taxon>
        <taxon>Bacillati</taxon>
        <taxon>Actinomycetota</taxon>
        <taxon>Thermoleophilia</taxon>
        <taxon>Solirubrobacterales</taxon>
        <taxon>Conexibacteraceae</taxon>
        <taxon>Conexibacter</taxon>
    </lineage>
</organism>
<dbReference type="RefSeq" id="WP_012933676.1">
    <property type="nucleotide sequence ID" value="NC_013739.1"/>
</dbReference>
<dbReference type="PANTHER" id="PTHR30458:SF0">
    <property type="entry name" value="1,2-PHENYLACETYL-COA EPOXIDASE, SUBUNIT C"/>
    <property type="match status" value="1"/>
</dbReference>
<dbReference type="Gene3D" id="1.20.1260.10">
    <property type="match status" value="1"/>
</dbReference>
<gene>
    <name evidence="1" type="ordered locus">Cwoe_2200</name>
</gene>
<proteinExistence type="predicted"/>
<sequence length="249" mass="27303">MNDVATYALRLGDDALILSQRLAWWSARAPELEEDLALTNVALDLLGQARPLLARAGELEGRGRDEDALAYLRGEREFLNLLIVELPDRDFAEAIARLLLFSTFQLARCEALTGSADELIAGVAAKAVKEVAYHRDHAVRWTLRLGDGTEESHARMQAAIERLWPYAHEPFAADELDLRMAGEGVGVDPATLRDGWRAFVAETLGRATLGVPADGWAPSGGRRGEHTEGFGFLLAELQSLHRAHVGATW</sequence>
<dbReference type="OrthoDB" id="9789947at2"/>
<dbReference type="HOGENOM" id="CLU_070585_0_0_11"/>
<dbReference type="InterPro" id="IPR012347">
    <property type="entry name" value="Ferritin-like"/>
</dbReference>
<dbReference type="PIRSF" id="PIRSF037834">
    <property type="entry name" value="PA_CoA_Oase3"/>
    <property type="match status" value="1"/>
</dbReference>
<dbReference type="InterPro" id="IPR052703">
    <property type="entry name" value="Aromatic_CoA_ox/epox"/>
</dbReference>
<dbReference type="EMBL" id="CP001854">
    <property type="protein sequence ID" value="ADB50625.1"/>
    <property type="molecule type" value="Genomic_DNA"/>
</dbReference>
<protein>
    <submittedName>
        <fullName evidence="1">Phenylacetate-CoA oxygenase, PaaI subunit</fullName>
    </submittedName>
</protein>
<dbReference type="InterPro" id="IPR011882">
    <property type="entry name" value="PaaC"/>
</dbReference>
<dbReference type="KEGG" id="cwo:Cwoe_2200"/>
<dbReference type="Proteomes" id="UP000008229">
    <property type="component" value="Chromosome"/>
</dbReference>
<dbReference type="NCBIfam" id="TIGR02158">
    <property type="entry name" value="PA_CoA_Oxy3"/>
    <property type="match status" value="1"/>
</dbReference>
<reference evidence="2" key="2">
    <citation type="submission" date="2010-01" db="EMBL/GenBank/DDBJ databases">
        <title>The complete genome of Conexibacter woesei DSM 14684.</title>
        <authorList>
            <consortium name="US DOE Joint Genome Institute (JGI-PGF)"/>
            <person name="Lucas S."/>
            <person name="Copeland A."/>
            <person name="Lapidus A."/>
            <person name="Glavina del Rio T."/>
            <person name="Dalin E."/>
            <person name="Tice H."/>
            <person name="Bruce D."/>
            <person name="Goodwin L."/>
            <person name="Pitluck S."/>
            <person name="Kyrpides N."/>
            <person name="Mavromatis K."/>
            <person name="Ivanova N."/>
            <person name="Mikhailova N."/>
            <person name="Chertkov O."/>
            <person name="Brettin T."/>
            <person name="Detter J.C."/>
            <person name="Han C."/>
            <person name="Larimer F."/>
            <person name="Land M."/>
            <person name="Hauser L."/>
            <person name="Markowitz V."/>
            <person name="Cheng J.-F."/>
            <person name="Hugenholtz P."/>
            <person name="Woyke T."/>
            <person name="Wu D."/>
            <person name="Pukall R."/>
            <person name="Steenblock K."/>
            <person name="Schneider S."/>
            <person name="Klenk H.-P."/>
            <person name="Eisen J.A."/>
        </authorList>
    </citation>
    <scope>NUCLEOTIDE SEQUENCE [LARGE SCALE GENOMIC DNA]</scope>
    <source>
        <strain evidence="2">DSM 14684 / CIP 108061 / JCM 11494 / NBRC 100937 / ID131577</strain>
    </source>
</reference>
<dbReference type="InterPro" id="IPR007814">
    <property type="entry name" value="PaaA_PaaC"/>
</dbReference>
<dbReference type="GO" id="GO:0010124">
    <property type="term" value="P:phenylacetate catabolic process"/>
    <property type="evidence" value="ECO:0007669"/>
    <property type="project" value="InterPro"/>
</dbReference>
<keyword evidence="2" id="KW-1185">Reference proteome</keyword>
<dbReference type="STRING" id="469383.Cwoe_2200"/>
<dbReference type="PANTHER" id="PTHR30458">
    <property type="entry name" value="PHENYLACETIC ACID DEGRADATION PROTEIN PAA"/>
    <property type="match status" value="1"/>
</dbReference>
<dbReference type="GO" id="GO:0005829">
    <property type="term" value="C:cytosol"/>
    <property type="evidence" value="ECO:0007669"/>
    <property type="project" value="TreeGrafter"/>
</dbReference>
<dbReference type="AlphaFoldDB" id="D3F5F8"/>
<dbReference type="eggNOG" id="COG3396">
    <property type="taxonomic scope" value="Bacteria"/>
</dbReference>
<name>D3F5F8_CONWI</name>
<evidence type="ECO:0000313" key="2">
    <source>
        <dbReference type="Proteomes" id="UP000008229"/>
    </source>
</evidence>